<organism evidence="16 17">
    <name type="scientific">Eucalyptus globulus</name>
    <name type="common">Tasmanian blue gum</name>
    <dbReference type="NCBI Taxonomy" id="34317"/>
    <lineage>
        <taxon>Eukaryota</taxon>
        <taxon>Viridiplantae</taxon>
        <taxon>Streptophyta</taxon>
        <taxon>Embryophyta</taxon>
        <taxon>Tracheophyta</taxon>
        <taxon>Spermatophyta</taxon>
        <taxon>Magnoliopsida</taxon>
        <taxon>eudicotyledons</taxon>
        <taxon>Gunneridae</taxon>
        <taxon>Pentapetalae</taxon>
        <taxon>rosids</taxon>
        <taxon>malvids</taxon>
        <taxon>Myrtales</taxon>
        <taxon>Myrtaceae</taxon>
        <taxon>Myrtoideae</taxon>
        <taxon>Eucalypteae</taxon>
        <taxon>Eucalyptus</taxon>
    </lineage>
</organism>
<evidence type="ECO:0000256" key="9">
    <source>
        <dbReference type="ARBA" id="ARBA00023136"/>
    </source>
</evidence>
<dbReference type="InterPro" id="IPR001611">
    <property type="entry name" value="Leu-rich_rpt"/>
</dbReference>
<dbReference type="InterPro" id="IPR046956">
    <property type="entry name" value="RLP23-like"/>
</dbReference>
<keyword evidence="11" id="KW-0325">Glycoprotein</keyword>
<dbReference type="PANTHER" id="PTHR48063:SF112">
    <property type="entry name" value="RECEPTOR LIKE PROTEIN 30-LIKE"/>
    <property type="match status" value="1"/>
</dbReference>
<feature type="chain" id="PRO_5044747501" description="Leucine-rich repeat-containing N-terminal plant-type domain-containing protein" evidence="13">
    <location>
        <begin position="29"/>
        <end position="930"/>
    </location>
</feature>
<reference evidence="16 17" key="1">
    <citation type="submission" date="2024-11" db="EMBL/GenBank/DDBJ databases">
        <title>Chromosome-level genome assembly of Eucalyptus globulus Labill. provides insights into its genome evolution.</title>
        <authorList>
            <person name="Li X."/>
        </authorList>
    </citation>
    <scope>NUCLEOTIDE SEQUENCE [LARGE SCALE GENOMIC DNA]</scope>
    <source>
        <strain evidence="16">CL2024</strain>
        <tissue evidence="16">Fresh tender leaves</tissue>
    </source>
</reference>
<feature type="signal peptide" evidence="13">
    <location>
        <begin position="1"/>
        <end position="28"/>
    </location>
</feature>
<dbReference type="SUPFAM" id="SSF52058">
    <property type="entry name" value="L domain-like"/>
    <property type="match status" value="2"/>
</dbReference>
<evidence type="ECO:0000256" key="5">
    <source>
        <dbReference type="ARBA" id="ARBA00022692"/>
    </source>
</evidence>
<comment type="caution">
    <text evidence="16">The sequence shown here is derived from an EMBL/GenBank/DDBJ whole genome shotgun (WGS) entry which is preliminary data.</text>
</comment>
<evidence type="ECO:0000313" key="16">
    <source>
        <dbReference type="EMBL" id="KAL3731004.1"/>
    </source>
</evidence>
<proteinExistence type="inferred from homology"/>
<evidence type="ECO:0000256" key="12">
    <source>
        <dbReference type="SAM" id="Phobius"/>
    </source>
</evidence>
<dbReference type="Pfam" id="PF08263">
    <property type="entry name" value="LRRNT_2"/>
    <property type="match status" value="1"/>
</dbReference>
<dbReference type="GO" id="GO:0005886">
    <property type="term" value="C:plasma membrane"/>
    <property type="evidence" value="ECO:0007669"/>
    <property type="project" value="UniProtKB-SubCell"/>
</dbReference>
<keyword evidence="10" id="KW-0675">Receptor</keyword>
<evidence type="ECO:0000256" key="11">
    <source>
        <dbReference type="ARBA" id="ARBA00023180"/>
    </source>
</evidence>
<evidence type="ECO:0000256" key="3">
    <source>
        <dbReference type="ARBA" id="ARBA00022475"/>
    </source>
</evidence>
<dbReference type="SMART" id="SM00365">
    <property type="entry name" value="LRR_SD22"/>
    <property type="match status" value="11"/>
</dbReference>
<dbReference type="InterPro" id="IPR003591">
    <property type="entry name" value="Leu-rich_rpt_typical-subtyp"/>
</dbReference>
<gene>
    <name evidence="16" type="ORF">ACJRO7_027950</name>
</gene>
<dbReference type="EMBL" id="JBJKBG010000007">
    <property type="protein sequence ID" value="KAL3731004.1"/>
    <property type="molecule type" value="Genomic_DNA"/>
</dbReference>
<dbReference type="PANTHER" id="PTHR48063">
    <property type="entry name" value="LRR RECEPTOR-LIKE KINASE"/>
    <property type="match status" value="1"/>
</dbReference>
<comment type="subcellular location">
    <subcellularLocation>
        <location evidence="1">Cell membrane</location>
        <topology evidence="1">Single-pass type I membrane protein</topology>
    </subcellularLocation>
</comment>
<feature type="domain" description="Disease resistance R13L4/SHOC-2-like LRR" evidence="15">
    <location>
        <begin position="340"/>
        <end position="544"/>
    </location>
</feature>
<feature type="domain" description="Leucine-rich repeat-containing N-terminal plant-type" evidence="14">
    <location>
        <begin position="40"/>
        <end position="75"/>
    </location>
</feature>
<dbReference type="FunFam" id="3.80.10.10:FF:000095">
    <property type="entry name" value="LRR receptor-like serine/threonine-protein kinase GSO1"/>
    <property type="match status" value="2"/>
</dbReference>
<evidence type="ECO:0000256" key="8">
    <source>
        <dbReference type="ARBA" id="ARBA00022989"/>
    </source>
</evidence>
<keyword evidence="6 13" id="KW-0732">Signal</keyword>
<evidence type="ECO:0000256" key="13">
    <source>
        <dbReference type="SAM" id="SignalP"/>
    </source>
</evidence>
<sequence>MAPYIYTSFVSTLFFALFVIQTLEFSHSKTFTNVSCIVAEREALLKFKQDLIDPSRRLWSWTSKDCCEWEGVECNKKTGHVTKLDLRNPCGGIECSLGGKTHLALNELKHLKYLDLSFNNFSTQKFPESLASLQKLEYLNLSSAGFYGQISNEVSNLSSLQYLDVSNLWYWPSITIENLRWLSTFSNLKYLSMSYVPLLNPKDWLSPINMLSSLEFLILRGCDLEDALGSFSVNFTSLRFLDMSHNSMNSSIPPWFQNLTKLEHLDLSGNDLQGIFPTVILANSRSFRHLDVFNNRLEGEILKNMSILCNLQVLSLRWNKFSGRISDSKDSALICGQSNLKTIDVSGNNFSGQLPNQFGNFKDLEFLDFSSNLISGSIPAIVGQLSSLRKLCLFSNKLSGYLPESIGQLFNLEEMDIRNNQLEGVVSELHFANLTSLTMLYFYLNELELNISASWVPSFQLQKISMSGCKVGPRFPNWLRTQRNISVLYMSNASISDEVPHWLPNVLSNIEHLDLSGNMLTGNISRIIGKKIPLLKSVSLSRNNLSGSIPNSLCMSDELDFLDISKNQLSGRLPQCWRKSQTNLELISLGDNKLNGHVPYSLCHLERLGVLGLHENDLSGVLPKCLLKLDLVALDLSNNQFSGRIPSFGRHSQSFEIIDLKRNYFTGDIPLQLCHLDNLRYLSLAHNNLSGGIPHCFNNFSLMWANSNFTPYRRFPLGFAIMVDMKGASREFTTSLRYLFSIDLSSNALDGQIPKGLTWLAQLENLNLSHNKLIGEIPANIGNLRKLESLDLSYNKFSGGIPPSISNLDSLGRLDLSFNKLSGRVPSSNHLTTLDDQFFYRGNDGLCGAPFLKVCPGEEHNDKEGRGGHNTIKDESNEGNSIVVWLYSGFGPGFIVAILGFYCILLLKPSWRISYFQAVDRIIVELSILG</sequence>
<keyword evidence="9 12" id="KW-0472">Membrane</keyword>
<keyword evidence="5 12" id="KW-0812">Transmembrane</keyword>
<evidence type="ECO:0000256" key="6">
    <source>
        <dbReference type="ARBA" id="ARBA00022729"/>
    </source>
</evidence>
<keyword evidence="3" id="KW-1003">Cell membrane</keyword>
<dbReference type="SMART" id="SM00369">
    <property type="entry name" value="LRR_TYP"/>
    <property type="match status" value="9"/>
</dbReference>
<dbReference type="InterPro" id="IPR032675">
    <property type="entry name" value="LRR_dom_sf"/>
</dbReference>
<evidence type="ECO:0000256" key="7">
    <source>
        <dbReference type="ARBA" id="ARBA00022737"/>
    </source>
</evidence>
<dbReference type="Pfam" id="PF00560">
    <property type="entry name" value="LRR_1"/>
    <property type="match status" value="5"/>
</dbReference>
<dbReference type="AlphaFoldDB" id="A0ABD3JXL1"/>
<dbReference type="InterPro" id="IPR013210">
    <property type="entry name" value="LRR_N_plant-typ"/>
</dbReference>
<name>A0ABD3JXL1_EUCGL</name>
<dbReference type="Pfam" id="PF23598">
    <property type="entry name" value="LRR_14"/>
    <property type="match status" value="1"/>
</dbReference>
<keyword evidence="17" id="KW-1185">Reference proteome</keyword>
<keyword evidence="4" id="KW-0433">Leucine-rich repeat</keyword>
<evidence type="ECO:0000256" key="10">
    <source>
        <dbReference type="ARBA" id="ARBA00023170"/>
    </source>
</evidence>
<dbReference type="SUPFAM" id="SSF52047">
    <property type="entry name" value="RNI-like"/>
    <property type="match status" value="1"/>
</dbReference>
<dbReference type="PRINTS" id="PR00019">
    <property type="entry name" value="LEURICHRPT"/>
</dbReference>
<protein>
    <recommendedName>
        <fullName evidence="18">Leucine-rich repeat-containing N-terminal plant-type domain-containing protein</fullName>
    </recommendedName>
</protein>
<dbReference type="Gene3D" id="3.80.10.10">
    <property type="entry name" value="Ribonuclease Inhibitor"/>
    <property type="match status" value="5"/>
</dbReference>
<keyword evidence="7" id="KW-0677">Repeat</keyword>
<evidence type="ECO:0000256" key="4">
    <source>
        <dbReference type="ARBA" id="ARBA00022614"/>
    </source>
</evidence>
<evidence type="ECO:0000313" key="17">
    <source>
        <dbReference type="Proteomes" id="UP001634007"/>
    </source>
</evidence>
<comment type="similarity">
    <text evidence="2">Belongs to the RLP family.</text>
</comment>
<keyword evidence="8 12" id="KW-1133">Transmembrane helix</keyword>
<accession>A0ABD3JXL1</accession>
<dbReference type="Proteomes" id="UP001634007">
    <property type="component" value="Unassembled WGS sequence"/>
</dbReference>
<dbReference type="Pfam" id="PF13855">
    <property type="entry name" value="LRR_8"/>
    <property type="match status" value="1"/>
</dbReference>
<evidence type="ECO:0000256" key="1">
    <source>
        <dbReference type="ARBA" id="ARBA00004251"/>
    </source>
</evidence>
<evidence type="ECO:0000259" key="14">
    <source>
        <dbReference type="Pfam" id="PF08263"/>
    </source>
</evidence>
<evidence type="ECO:0000259" key="15">
    <source>
        <dbReference type="Pfam" id="PF23598"/>
    </source>
</evidence>
<dbReference type="InterPro" id="IPR055414">
    <property type="entry name" value="LRR_R13L4/SHOC2-like"/>
</dbReference>
<feature type="transmembrane region" description="Helical" evidence="12">
    <location>
        <begin position="884"/>
        <end position="907"/>
    </location>
</feature>
<evidence type="ECO:0008006" key="18">
    <source>
        <dbReference type="Google" id="ProtNLM"/>
    </source>
</evidence>
<evidence type="ECO:0000256" key="2">
    <source>
        <dbReference type="ARBA" id="ARBA00009592"/>
    </source>
</evidence>
<dbReference type="FunFam" id="3.80.10.10:FF:000111">
    <property type="entry name" value="LRR receptor-like serine/threonine-protein kinase ERECTA"/>
    <property type="match status" value="1"/>
</dbReference>